<dbReference type="GO" id="GO:0008360">
    <property type="term" value="P:regulation of cell shape"/>
    <property type="evidence" value="ECO:0007669"/>
    <property type="project" value="UniProtKB-KW"/>
</dbReference>
<dbReference type="InterPro" id="IPR016167">
    <property type="entry name" value="FAD-bd_PCMH_sub1"/>
</dbReference>
<evidence type="ECO:0000256" key="11">
    <source>
        <dbReference type="ARBA" id="ARBA00022984"/>
    </source>
</evidence>
<reference evidence="18" key="1">
    <citation type="submission" date="2021-04" db="EMBL/GenBank/DDBJ databases">
        <title>Genome seq and assembly of Bacillus sp.</title>
        <authorList>
            <person name="Chhetri G."/>
        </authorList>
    </citation>
    <scope>NUCLEOTIDE SEQUENCE</scope>
    <source>
        <strain evidence="18">RG28</strain>
    </source>
</reference>
<dbReference type="HAMAP" id="MF_00037">
    <property type="entry name" value="MurB"/>
    <property type="match status" value="1"/>
</dbReference>
<gene>
    <name evidence="16 18" type="primary">murB</name>
    <name evidence="18" type="ORF">J5Y03_06380</name>
</gene>
<dbReference type="EC" id="1.3.1.98" evidence="16"/>
<dbReference type="GO" id="GO:0005829">
    <property type="term" value="C:cytosol"/>
    <property type="evidence" value="ECO:0007669"/>
    <property type="project" value="TreeGrafter"/>
</dbReference>
<evidence type="ECO:0000256" key="9">
    <source>
        <dbReference type="ARBA" id="ARBA00022857"/>
    </source>
</evidence>
<dbReference type="InterPro" id="IPR006094">
    <property type="entry name" value="Oxid_FAD_bind_N"/>
</dbReference>
<feature type="active site" description="Proton donor" evidence="16">
    <location>
        <position position="228"/>
    </location>
</feature>
<comment type="similarity">
    <text evidence="16">Belongs to the MurB family.</text>
</comment>
<dbReference type="InterPro" id="IPR011601">
    <property type="entry name" value="MurB_C"/>
</dbReference>
<dbReference type="PANTHER" id="PTHR21071:SF5">
    <property type="entry name" value="UDP-N-ACETYLENOLPYRUVOYLGLUCOSAMINE REDUCTASE"/>
    <property type="match status" value="1"/>
</dbReference>
<dbReference type="InterPro" id="IPR036635">
    <property type="entry name" value="MurB_C_sf"/>
</dbReference>
<evidence type="ECO:0000256" key="7">
    <source>
        <dbReference type="ARBA" id="ARBA00022630"/>
    </source>
</evidence>
<evidence type="ECO:0000256" key="12">
    <source>
        <dbReference type="ARBA" id="ARBA00023002"/>
    </source>
</evidence>
<feature type="domain" description="FAD-binding PCMH-type" evidence="17">
    <location>
        <begin position="32"/>
        <end position="199"/>
    </location>
</feature>
<keyword evidence="11 16" id="KW-0573">Peptidoglycan synthesis</keyword>
<comment type="catalytic activity">
    <reaction evidence="15 16">
        <text>UDP-N-acetyl-alpha-D-muramate + NADP(+) = UDP-N-acetyl-3-O-(1-carboxyvinyl)-alpha-D-glucosamine + NADPH + H(+)</text>
        <dbReference type="Rhea" id="RHEA:12248"/>
        <dbReference type="ChEBI" id="CHEBI:15378"/>
        <dbReference type="ChEBI" id="CHEBI:57783"/>
        <dbReference type="ChEBI" id="CHEBI:58349"/>
        <dbReference type="ChEBI" id="CHEBI:68483"/>
        <dbReference type="ChEBI" id="CHEBI:70757"/>
        <dbReference type="EC" id="1.3.1.98"/>
    </reaction>
</comment>
<dbReference type="GO" id="GO:0051301">
    <property type="term" value="P:cell division"/>
    <property type="evidence" value="ECO:0007669"/>
    <property type="project" value="UniProtKB-KW"/>
</dbReference>
<feature type="active site" evidence="16">
    <location>
        <position position="177"/>
    </location>
</feature>
<dbReference type="EMBL" id="JAGIYQ010000003">
    <property type="protein sequence ID" value="MBP0724816.1"/>
    <property type="molecule type" value="Genomic_DNA"/>
</dbReference>
<dbReference type="SUPFAM" id="SSF56194">
    <property type="entry name" value="Uridine diphospho-N-Acetylenolpyruvylglucosamine reductase, MurB, C-terminal domain"/>
    <property type="match status" value="1"/>
</dbReference>
<keyword evidence="7 16" id="KW-0285">Flavoprotein</keyword>
<proteinExistence type="inferred from homology"/>
<comment type="pathway">
    <text evidence="4 16">Cell wall biogenesis; peptidoglycan biosynthesis.</text>
</comment>
<dbReference type="PROSITE" id="PS51387">
    <property type="entry name" value="FAD_PCMH"/>
    <property type="match status" value="1"/>
</dbReference>
<evidence type="ECO:0000256" key="3">
    <source>
        <dbReference type="ARBA" id="ARBA00004496"/>
    </source>
</evidence>
<dbReference type="GO" id="GO:0071555">
    <property type="term" value="P:cell wall organization"/>
    <property type="evidence" value="ECO:0007669"/>
    <property type="project" value="UniProtKB-KW"/>
</dbReference>
<evidence type="ECO:0000256" key="5">
    <source>
        <dbReference type="ARBA" id="ARBA00022490"/>
    </source>
</evidence>
<accession>A0A940SIU5</accession>
<dbReference type="PANTHER" id="PTHR21071">
    <property type="entry name" value="UDP-N-ACETYLENOLPYRUVOYLGLUCOSAMINE REDUCTASE"/>
    <property type="match status" value="1"/>
</dbReference>
<dbReference type="Gene3D" id="3.30.465.10">
    <property type="match status" value="1"/>
</dbReference>
<dbReference type="InterPro" id="IPR036318">
    <property type="entry name" value="FAD-bd_PCMH-like_sf"/>
</dbReference>
<dbReference type="Gene3D" id="3.90.78.10">
    <property type="entry name" value="UDP-N-acetylenolpyruvoylglucosamine reductase, C-terminal domain"/>
    <property type="match status" value="1"/>
</dbReference>
<comment type="subcellular location">
    <subcellularLocation>
        <location evidence="3 16">Cytoplasm</location>
    </subcellularLocation>
</comment>
<keyword evidence="14 16" id="KW-0961">Cell wall biogenesis/degradation</keyword>
<keyword evidence="5 16" id="KW-0963">Cytoplasm</keyword>
<comment type="caution">
    <text evidence="18">The sequence shown here is derived from an EMBL/GenBank/DDBJ whole genome shotgun (WGS) entry which is preliminary data.</text>
</comment>
<dbReference type="InterPro" id="IPR016169">
    <property type="entry name" value="FAD-bd_PCMH_sub2"/>
</dbReference>
<name>A0A940SIU5_9BACI</name>
<evidence type="ECO:0000256" key="15">
    <source>
        <dbReference type="ARBA" id="ARBA00048914"/>
    </source>
</evidence>
<comment type="cofactor">
    <cofactor evidence="1 16">
        <name>FAD</name>
        <dbReference type="ChEBI" id="CHEBI:57692"/>
    </cofactor>
</comment>
<dbReference type="SUPFAM" id="SSF56176">
    <property type="entry name" value="FAD-binding/transporter-associated domain-like"/>
    <property type="match status" value="1"/>
</dbReference>
<dbReference type="Proteomes" id="UP000682134">
    <property type="component" value="Unassembled WGS sequence"/>
</dbReference>
<dbReference type="Gene3D" id="3.30.43.10">
    <property type="entry name" value="Uridine Diphospho-n-acetylenolpyruvylglucosamine Reductase, domain 2"/>
    <property type="match status" value="1"/>
</dbReference>
<evidence type="ECO:0000256" key="2">
    <source>
        <dbReference type="ARBA" id="ARBA00003921"/>
    </source>
</evidence>
<evidence type="ECO:0000256" key="16">
    <source>
        <dbReference type="HAMAP-Rule" id="MF_00037"/>
    </source>
</evidence>
<dbReference type="AlphaFoldDB" id="A0A940SIU5"/>
<evidence type="ECO:0000256" key="1">
    <source>
        <dbReference type="ARBA" id="ARBA00001974"/>
    </source>
</evidence>
<sequence length="310" mass="34107">MDLSSLIVKLKELLPNSSIYANEPLANHTTMRIGGPAEVLVIPNSTQDIQNTIDFAINEGINWTVIGRGSNLLVSDEGIEGIVIKLSDCLDHLQVEGSKVIVGAGYSLIKLATLLSRKGLSGLEFASGIPGSVGGAVFMNAGAHRSDISEVLNRAHILFEDGKIEWLTNEEMNFTYRTSILQKKRPGIVLEAEFQLVPGRREEVVSIMQKNKDYRKETQPWNFPCAGSVFRNPLPNFAGNLIERANLKGYQIGGAKVSEMHGNFIVNAGNASSKDVLQLIKYIQDIILEKFNVKLQTEIEIIGKFLKNSQ</sequence>
<evidence type="ECO:0000259" key="17">
    <source>
        <dbReference type="PROSITE" id="PS51387"/>
    </source>
</evidence>
<evidence type="ECO:0000256" key="13">
    <source>
        <dbReference type="ARBA" id="ARBA00023306"/>
    </source>
</evidence>
<dbReference type="InterPro" id="IPR003170">
    <property type="entry name" value="MurB"/>
</dbReference>
<evidence type="ECO:0000256" key="4">
    <source>
        <dbReference type="ARBA" id="ARBA00004752"/>
    </source>
</evidence>
<comment type="function">
    <text evidence="2 16">Cell wall formation.</text>
</comment>
<keyword evidence="9 16" id="KW-0521">NADP</keyword>
<keyword evidence="13 16" id="KW-0131">Cell cycle</keyword>
<keyword evidence="12 16" id="KW-0560">Oxidoreductase</keyword>
<keyword evidence="10 16" id="KW-0133">Cell shape</keyword>
<evidence type="ECO:0000256" key="14">
    <source>
        <dbReference type="ARBA" id="ARBA00023316"/>
    </source>
</evidence>
<evidence type="ECO:0000256" key="10">
    <source>
        <dbReference type="ARBA" id="ARBA00022960"/>
    </source>
</evidence>
<dbReference type="NCBIfam" id="NF010480">
    <property type="entry name" value="PRK13905.1"/>
    <property type="match status" value="1"/>
</dbReference>
<evidence type="ECO:0000313" key="19">
    <source>
        <dbReference type="Proteomes" id="UP000682134"/>
    </source>
</evidence>
<evidence type="ECO:0000313" key="18">
    <source>
        <dbReference type="EMBL" id="MBP0724816.1"/>
    </source>
</evidence>
<dbReference type="GO" id="GO:0071949">
    <property type="term" value="F:FAD binding"/>
    <property type="evidence" value="ECO:0007669"/>
    <property type="project" value="InterPro"/>
</dbReference>
<evidence type="ECO:0000256" key="6">
    <source>
        <dbReference type="ARBA" id="ARBA00022618"/>
    </source>
</evidence>
<dbReference type="Pfam" id="PF01565">
    <property type="entry name" value="FAD_binding_4"/>
    <property type="match status" value="1"/>
</dbReference>
<dbReference type="Pfam" id="PF02873">
    <property type="entry name" value="MurB_C"/>
    <property type="match status" value="1"/>
</dbReference>
<dbReference type="GO" id="GO:0008762">
    <property type="term" value="F:UDP-N-acetylmuramate dehydrogenase activity"/>
    <property type="evidence" value="ECO:0007669"/>
    <property type="project" value="UniProtKB-UniRule"/>
</dbReference>
<evidence type="ECO:0000256" key="8">
    <source>
        <dbReference type="ARBA" id="ARBA00022827"/>
    </source>
</evidence>
<keyword evidence="8 16" id="KW-0274">FAD</keyword>
<protein>
    <recommendedName>
        <fullName evidence="16">UDP-N-acetylenolpyruvoylglucosamine reductase</fullName>
        <ecNumber evidence="16">1.3.1.98</ecNumber>
    </recommendedName>
    <alternativeName>
        <fullName evidence="16">UDP-N-acetylmuramate dehydrogenase</fullName>
    </alternativeName>
</protein>
<dbReference type="GO" id="GO:0009252">
    <property type="term" value="P:peptidoglycan biosynthetic process"/>
    <property type="evidence" value="ECO:0007669"/>
    <property type="project" value="UniProtKB-UniRule"/>
</dbReference>
<keyword evidence="6 16" id="KW-0132">Cell division</keyword>
<feature type="active site" evidence="16">
    <location>
        <position position="298"/>
    </location>
</feature>
<organism evidence="18 19">
    <name type="scientific">Gottfriedia endophytica</name>
    <dbReference type="NCBI Taxonomy" id="2820819"/>
    <lineage>
        <taxon>Bacteria</taxon>
        <taxon>Bacillati</taxon>
        <taxon>Bacillota</taxon>
        <taxon>Bacilli</taxon>
        <taxon>Bacillales</taxon>
        <taxon>Bacillaceae</taxon>
        <taxon>Gottfriedia</taxon>
    </lineage>
</organism>
<dbReference type="InterPro" id="IPR016166">
    <property type="entry name" value="FAD-bd_PCMH"/>
</dbReference>
<dbReference type="NCBIfam" id="TIGR00179">
    <property type="entry name" value="murB"/>
    <property type="match status" value="1"/>
</dbReference>
<keyword evidence="19" id="KW-1185">Reference proteome</keyword>